<dbReference type="OrthoDB" id="5525344at2"/>
<reference evidence="2 3" key="1">
    <citation type="submission" date="2019-06" db="EMBL/GenBank/DDBJ databases">
        <title>Persicimonas caeni gen. nov., sp. nov., a predatory bacterium isolated from solar saltern.</title>
        <authorList>
            <person name="Wang S."/>
        </authorList>
    </citation>
    <scope>NUCLEOTIDE SEQUENCE [LARGE SCALE GENOMIC DNA]</scope>
    <source>
        <strain evidence="2 3">YN101</strain>
    </source>
</reference>
<evidence type="ECO:0000256" key="1">
    <source>
        <dbReference type="SAM" id="SignalP"/>
    </source>
</evidence>
<dbReference type="AlphaFoldDB" id="A0A4Y6PZP9"/>
<protein>
    <recommendedName>
        <fullName evidence="4">Transporter</fullName>
    </recommendedName>
</protein>
<organism evidence="2 3">
    <name type="scientific">Persicimonas caeni</name>
    <dbReference type="NCBI Taxonomy" id="2292766"/>
    <lineage>
        <taxon>Bacteria</taxon>
        <taxon>Deltaproteobacteria</taxon>
        <taxon>Bradymonadales</taxon>
        <taxon>Bradymonadaceae</taxon>
        <taxon>Persicimonas</taxon>
    </lineage>
</organism>
<evidence type="ECO:0008006" key="4">
    <source>
        <dbReference type="Google" id="ProtNLM"/>
    </source>
</evidence>
<dbReference type="Proteomes" id="UP000315995">
    <property type="component" value="Chromosome"/>
</dbReference>
<dbReference type="RefSeq" id="WP_141200262.1">
    <property type="nucleotide sequence ID" value="NZ_CP041186.1"/>
</dbReference>
<proteinExistence type="predicted"/>
<feature type="signal peptide" evidence="1">
    <location>
        <begin position="1"/>
        <end position="30"/>
    </location>
</feature>
<feature type="chain" id="PRO_5030106762" description="Transporter" evidence="1">
    <location>
        <begin position="31"/>
        <end position="298"/>
    </location>
</feature>
<evidence type="ECO:0000313" key="3">
    <source>
        <dbReference type="Proteomes" id="UP000315995"/>
    </source>
</evidence>
<accession>A0A5B8YHI0</accession>
<keyword evidence="1" id="KW-0732">Signal</keyword>
<name>A0A4Y6PZP9_PERCE</name>
<evidence type="ECO:0000313" key="2">
    <source>
        <dbReference type="EMBL" id="QDG53808.1"/>
    </source>
</evidence>
<dbReference type="EMBL" id="CP041186">
    <property type="protein sequence ID" value="QDG53808.1"/>
    <property type="molecule type" value="Genomic_DNA"/>
</dbReference>
<sequence>MRHALTHPCVKLALTVVVAALLAAPSSAIAGPWVKEPGSSYVKLAGGLFSSDKAFDRQGNLVDPEYAYSHQAVSAYAEVGVFPSVALQFSVPFLSSTNELNERTRYKRWGAGDLDIGLQIGLMNEGCAASITPGARIPLYEGTVGADATASTIGSGTTGVERYTPALGDGSVDLAATAAFGCSLYPVPAWVTAQAGPRIRLNGFGDGVDYAVDGGIFVWPERLALTARVGGVQRFSDGNERPTKSYLTVGAGALLNVWNGFALEGNASYIPTGAFVARGWSASVGLSFTGEVFSNPYD</sequence>
<accession>A0A4Y6PZP9</accession>
<gene>
    <name evidence="2" type="ORF">FIV42_24605</name>
</gene>
<keyword evidence="3" id="KW-1185">Reference proteome</keyword>